<evidence type="ECO:0000256" key="1">
    <source>
        <dbReference type="ARBA" id="ARBA00004479"/>
    </source>
</evidence>
<dbReference type="SUPFAM" id="SSF81296">
    <property type="entry name" value="E set domains"/>
    <property type="match status" value="2"/>
</dbReference>
<keyword evidence="9" id="KW-1185">Reference proteome</keyword>
<dbReference type="InterPro" id="IPR002165">
    <property type="entry name" value="Plexin_repeat"/>
</dbReference>
<keyword evidence="3" id="KW-0325">Glycoprotein</keyword>
<dbReference type="EMBL" id="JAWDGP010000410">
    <property type="protein sequence ID" value="KAK3800853.1"/>
    <property type="molecule type" value="Genomic_DNA"/>
</dbReference>
<feature type="domain" description="PSI" evidence="6">
    <location>
        <begin position="228"/>
        <end position="288"/>
    </location>
</feature>
<dbReference type="Pfam" id="PF18020">
    <property type="entry name" value="TIG_2"/>
    <property type="match status" value="1"/>
</dbReference>
<dbReference type="SMART" id="SM00429">
    <property type="entry name" value="IPT"/>
    <property type="match status" value="3"/>
</dbReference>
<sequence length="1519" mass="170304">MRLIRPGITTSRVRRTMERGRACLRERRDALVRFPLSSFVPPTHTHTNILELSKSFCYSSAASTAESLCFDRFCLKSSAVIPKSLEKPLRVQKCSQRQDCQANDLPRRWLSHTSHECPNINKVKPSPIPRDKENLLTLNISNLPEFQNSAAYKCKFSAISTDSSSSGSSAQVTSYSTEAKRDRDNFQCYTPPKAELPPFETGSDSVEVKLSVLVNDKELVSKTVIFFDCSIHTSCSACTLSQRSCSWCINNHMCTETQDKHCNTDDIIKGVSVQTITAGDLQGPDKCPRFETLSSGTEILVGAGSSPHIQVRALALQPSYQLSDVRCQFVMDDVKEVPAFVEAVGNNKFNVTCESVLFTYVRETEKQSVPFKVLWGGADNPLDNPRGVRVVMYKCGVMASTCGDCFTVEPKYKCGWCDTKRCSTSQFCQGTVGGFLTKGAVCPNPRITKFHPKSGPLRGGTRVTIEGQNLGTTRNEVQVQIDMFKCDIVDFEAPRRIVCLTQQASMSLSAAVRVIVGKDAGQSVMAKSTDFFSFVQPRLTDISPVAGVVAGGTTVTLIGEYLDTGSTRAVEIGKNPCIDVQNVNATAITCKTTAAVDQMALQLEVSLQLDKEVLVTPGVVFTYVQNPNVTWLSRHEVIQSGGLIINVSGENLQNVQSPKMLIWHKDIAYVEACKLSRIAPSTNMSCLSPNISGLQPEEFGTGGIAGLSYLELDIGFEMDAVKPLLRATHLGKIRVYRDPVVEVFSGAEEQYQPSQGILIIKANNLEPLKASDVRVQIGQELCVVKSVAADIITCEPPSSEPAALVGSGFPEVTVIIGEMEHSLGVLRYEKQEELSQEAIFAIIACAIFVVIMLIVVCIFCLIKFRRNDDMMKKMRKEMDQLESRVANECKDAFTELQTDMSQLTSDLSGGGSIPFWDYRTYCMRVLFPPDCNNHAVIRELELEYHNREDMERGLQLFFNLIRNKTFLLIFIRTLESNNDFHLRDRVNVASLISVTLQTQMEYATEILKTLLAELIEKTVENPKAHAKLLLRRNESVAEKMLTNWFTFLLYKFLKECAGEPLFMLYGAIKQQVSKGPVDAITGEARYSLSEDKLLRQHINFRHMVLHVMDIDVDRCSQPAYPVKVLDCDTISQVKEKILDAIYKSAPFSSRPPKEELDLVLFDHHPPEWIVGDKTEIPLKMFPNKETKRLLLSDEDHTTKSEGDCKRYNTLSHYKVPDGAYVALHPKQTSIYNMSIMSEKSKYSENSFYNRSPSLSLNRSLSPPSVQLDVEGCKAYHLVRHQDVESNSKEGERGSKMVTEIYLPRLLVTKGTLQTFVDDLFERIFSTTHRGTVMPLATKYMFDFLDDQAMLHNMGDDVVHTWKSNSLPLRFWVNVIKNPNFAFDIYKSNIVDACLTVIGQTFMDCCSTLEHKLTKESPSGKLLYAKDIPKYKQWVASYYQDIKIMPAISDQDMTAMLAEESRAHSNEFNTNAALLELWRYVRKYYDDIVNALEDDEFAKKSRLTYKLDQVSAAMDGSAIC</sequence>
<dbReference type="Pfam" id="PF20170">
    <property type="entry name" value="Plexin_RBD"/>
    <property type="match status" value="1"/>
</dbReference>
<dbReference type="Pfam" id="PF01437">
    <property type="entry name" value="PSI"/>
    <property type="match status" value="1"/>
</dbReference>
<dbReference type="InterPro" id="IPR014756">
    <property type="entry name" value="Ig_E-set"/>
</dbReference>
<dbReference type="Pfam" id="PF17960">
    <property type="entry name" value="TIG_plexin"/>
    <property type="match status" value="1"/>
</dbReference>
<organism evidence="8 9">
    <name type="scientific">Elysia crispata</name>
    <name type="common">lettuce slug</name>
    <dbReference type="NCBI Taxonomy" id="231223"/>
    <lineage>
        <taxon>Eukaryota</taxon>
        <taxon>Metazoa</taxon>
        <taxon>Spiralia</taxon>
        <taxon>Lophotrochozoa</taxon>
        <taxon>Mollusca</taxon>
        <taxon>Gastropoda</taxon>
        <taxon>Heterobranchia</taxon>
        <taxon>Euthyneura</taxon>
        <taxon>Panpulmonata</taxon>
        <taxon>Sacoglossa</taxon>
        <taxon>Placobranchoidea</taxon>
        <taxon>Plakobranchidae</taxon>
        <taxon>Elysia</taxon>
    </lineage>
</organism>
<dbReference type="InterPro" id="IPR002909">
    <property type="entry name" value="IPT_dom"/>
</dbReference>
<evidence type="ECO:0000259" key="7">
    <source>
        <dbReference type="SMART" id="SM00429"/>
    </source>
</evidence>
<protein>
    <recommendedName>
        <fullName evidence="10">Sema domain-containing protein</fullName>
    </recommendedName>
</protein>
<dbReference type="InterPro" id="IPR016201">
    <property type="entry name" value="PSI"/>
</dbReference>
<dbReference type="InterPro" id="IPR013548">
    <property type="entry name" value="Plexin_cytoplasmic_RasGAP_dom"/>
</dbReference>
<dbReference type="GO" id="GO:0005886">
    <property type="term" value="C:plasma membrane"/>
    <property type="evidence" value="ECO:0007669"/>
    <property type="project" value="TreeGrafter"/>
</dbReference>
<feature type="domain" description="IPT/TIG" evidence="7">
    <location>
        <begin position="536"/>
        <end position="624"/>
    </location>
</feature>
<dbReference type="GO" id="GO:0030334">
    <property type="term" value="P:regulation of cell migration"/>
    <property type="evidence" value="ECO:0007669"/>
    <property type="project" value="TreeGrafter"/>
</dbReference>
<dbReference type="Gene3D" id="3.10.20.90">
    <property type="entry name" value="Phosphatidylinositol 3-kinase Catalytic Subunit, Chain A, domain 1"/>
    <property type="match status" value="1"/>
</dbReference>
<dbReference type="Gene3D" id="1.10.506.10">
    <property type="entry name" value="GTPase Activation - p120gap, domain 1"/>
    <property type="match status" value="2"/>
</dbReference>
<dbReference type="PANTHER" id="PTHR22625">
    <property type="entry name" value="PLEXIN"/>
    <property type="match status" value="1"/>
</dbReference>
<dbReference type="Gene3D" id="2.60.40.10">
    <property type="entry name" value="Immunoglobulins"/>
    <property type="match status" value="4"/>
</dbReference>
<comment type="caution">
    <text evidence="8">The sequence shown here is derived from an EMBL/GenBank/DDBJ whole genome shotgun (WGS) entry which is preliminary data.</text>
</comment>
<dbReference type="SUPFAM" id="SSF48350">
    <property type="entry name" value="GTPase activation domain, GAP"/>
    <property type="match status" value="1"/>
</dbReference>
<keyword evidence="2 5" id="KW-0472">Membrane</keyword>
<evidence type="ECO:0000256" key="3">
    <source>
        <dbReference type="ARBA" id="ARBA00023180"/>
    </source>
</evidence>
<keyword evidence="4" id="KW-0175">Coiled coil</keyword>
<dbReference type="FunFam" id="1.10.506.10:FF:000005">
    <property type="entry name" value="Plexin A1"/>
    <property type="match status" value="1"/>
</dbReference>
<dbReference type="SMART" id="SM00423">
    <property type="entry name" value="PSI"/>
    <property type="match status" value="2"/>
</dbReference>
<dbReference type="Pfam" id="PF01833">
    <property type="entry name" value="TIG"/>
    <property type="match status" value="2"/>
</dbReference>
<dbReference type="InterPro" id="IPR008936">
    <property type="entry name" value="Rho_GTPase_activation_prot"/>
</dbReference>
<evidence type="ECO:0000256" key="2">
    <source>
        <dbReference type="ARBA" id="ARBA00023136"/>
    </source>
</evidence>
<dbReference type="InterPro" id="IPR031148">
    <property type="entry name" value="Plexin"/>
</dbReference>
<dbReference type="InterPro" id="IPR041019">
    <property type="entry name" value="TIG1_plexin"/>
</dbReference>
<gene>
    <name evidence="8" type="ORF">RRG08_008608</name>
</gene>
<dbReference type="Pfam" id="PF08337">
    <property type="entry name" value="Plexin_cytopl"/>
    <property type="match status" value="1"/>
</dbReference>
<evidence type="ECO:0000313" key="9">
    <source>
        <dbReference type="Proteomes" id="UP001283361"/>
    </source>
</evidence>
<keyword evidence="5" id="KW-1133">Transmembrane helix</keyword>
<name>A0AAE1B7G3_9GAST</name>
<feature type="domain" description="IPT/TIG" evidence="7">
    <location>
        <begin position="626"/>
        <end position="710"/>
    </location>
</feature>
<dbReference type="Proteomes" id="UP001283361">
    <property type="component" value="Unassembled WGS sequence"/>
</dbReference>
<dbReference type="InterPro" id="IPR041362">
    <property type="entry name" value="TIG2_plexin"/>
</dbReference>
<evidence type="ECO:0000313" key="8">
    <source>
        <dbReference type="EMBL" id="KAK3800853.1"/>
    </source>
</evidence>
<dbReference type="GO" id="GO:0017154">
    <property type="term" value="F:semaphorin receptor activity"/>
    <property type="evidence" value="ECO:0007669"/>
    <property type="project" value="InterPro"/>
</dbReference>
<evidence type="ECO:0000256" key="5">
    <source>
        <dbReference type="SAM" id="Phobius"/>
    </source>
</evidence>
<feature type="transmembrane region" description="Helical" evidence="5">
    <location>
        <begin position="838"/>
        <end position="864"/>
    </location>
</feature>
<dbReference type="InterPro" id="IPR046800">
    <property type="entry name" value="Plexin_RBD"/>
</dbReference>
<accession>A0AAE1B7G3</accession>
<comment type="subcellular location">
    <subcellularLocation>
        <location evidence="1">Membrane</location>
        <topology evidence="1">Single-pass type I membrane protein</topology>
    </subcellularLocation>
</comment>
<dbReference type="CDD" id="cd00603">
    <property type="entry name" value="IPT_PCSR"/>
    <property type="match status" value="1"/>
</dbReference>
<evidence type="ECO:0008006" key="10">
    <source>
        <dbReference type="Google" id="ProtNLM"/>
    </source>
</evidence>
<dbReference type="GO" id="GO:0002116">
    <property type="term" value="C:semaphorin receptor complex"/>
    <property type="evidence" value="ECO:0007669"/>
    <property type="project" value="TreeGrafter"/>
</dbReference>
<reference evidence="8" key="1">
    <citation type="journal article" date="2023" name="G3 (Bethesda)">
        <title>A reference genome for the long-term kleptoplast-retaining sea slug Elysia crispata morphotype clarki.</title>
        <authorList>
            <person name="Eastman K.E."/>
            <person name="Pendleton A.L."/>
            <person name="Shaikh M.A."/>
            <person name="Suttiyut T."/>
            <person name="Ogas R."/>
            <person name="Tomko P."/>
            <person name="Gavelis G."/>
            <person name="Widhalm J.R."/>
            <person name="Wisecaver J.H."/>
        </authorList>
    </citation>
    <scope>NUCLEOTIDE SEQUENCE</scope>
    <source>
        <strain evidence="8">ECLA1</strain>
    </source>
</reference>
<feature type="domain" description="PSI" evidence="6">
    <location>
        <begin position="394"/>
        <end position="443"/>
    </location>
</feature>
<proteinExistence type="predicted"/>
<dbReference type="PANTHER" id="PTHR22625:SF70">
    <property type="entry name" value="PLEXIN A, ISOFORM A"/>
    <property type="match status" value="1"/>
</dbReference>
<evidence type="ECO:0000256" key="4">
    <source>
        <dbReference type="SAM" id="Coils"/>
    </source>
</evidence>
<keyword evidence="5" id="KW-0812">Transmembrane</keyword>
<feature type="coiled-coil region" evidence="4">
    <location>
        <begin position="864"/>
        <end position="891"/>
    </location>
</feature>
<evidence type="ECO:0000259" key="6">
    <source>
        <dbReference type="SMART" id="SM00423"/>
    </source>
</evidence>
<feature type="domain" description="IPT/TIG" evidence="7">
    <location>
        <begin position="444"/>
        <end position="535"/>
    </location>
</feature>
<dbReference type="InterPro" id="IPR013783">
    <property type="entry name" value="Ig-like_fold"/>
</dbReference>